<evidence type="ECO:0000256" key="3">
    <source>
        <dbReference type="ARBA" id="ARBA00022729"/>
    </source>
</evidence>
<keyword evidence="7" id="KW-1185">Reference proteome</keyword>
<comment type="caution">
    <text evidence="6">The sequence shown here is derived from an EMBL/GenBank/DDBJ whole genome shotgun (WGS) entry which is preliminary data.</text>
</comment>
<dbReference type="PANTHER" id="PTHR12338:SF8">
    <property type="entry name" value="HEME_HEMOPEXIN-BINDING PROTEIN"/>
    <property type="match status" value="1"/>
</dbReference>
<dbReference type="InterPro" id="IPR008638">
    <property type="entry name" value="FhaB/CdiA-like_TPS"/>
</dbReference>
<comment type="subcellular location">
    <subcellularLocation>
        <location evidence="1">Secreted</location>
    </subcellularLocation>
</comment>
<proteinExistence type="predicted"/>
<dbReference type="Pfam" id="PF18676">
    <property type="entry name" value="MBG_2"/>
    <property type="match status" value="3"/>
</dbReference>
<dbReference type="RefSeq" id="WP_310371625.1">
    <property type="nucleotide sequence ID" value="NZ_JAVDXT010000001.1"/>
</dbReference>
<dbReference type="InterPro" id="IPR012334">
    <property type="entry name" value="Pectin_lyas_fold"/>
</dbReference>
<dbReference type="EMBL" id="JAVDXT010000001">
    <property type="protein sequence ID" value="MDR7376588.1"/>
    <property type="molecule type" value="Genomic_DNA"/>
</dbReference>
<evidence type="ECO:0000256" key="2">
    <source>
        <dbReference type="ARBA" id="ARBA00022525"/>
    </source>
</evidence>
<reference evidence="6 7" key="1">
    <citation type="submission" date="2023-07" db="EMBL/GenBank/DDBJ databases">
        <title>Sorghum-associated microbial communities from plants grown in Nebraska, USA.</title>
        <authorList>
            <person name="Schachtman D."/>
        </authorList>
    </citation>
    <scope>NUCLEOTIDE SEQUENCE [LARGE SCALE GENOMIC DNA]</scope>
    <source>
        <strain evidence="6 7">BE313</strain>
    </source>
</reference>
<protein>
    <submittedName>
        <fullName evidence="6">Filamentous hemagglutinin family protein</fullName>
    </submittedName>
</protein>
<dbReference type="InterPro" id="IPR041286">
    <property type="entry name" value="MBG_2"/>
</dbReference>
<evidence type="ECO:0000313" key="7">
    <source>
        <dbReference type="Proteomes" id="UP001180487"/>
    </source>
</evidence>
<dbReference type="Pfam" id="PF05860">
    <property type="entry name" value="TPS"/>
    <property type="match status" value="1"/>
</dbReference>
<evidence type="ECO:0000259" key="5">
    <source>
        <dbReference type="SMART" id="SM00912"/>
    </source>
</evidence>
<dbReference type="SMART" id="SM00912">
    <property type="entry name" value="Haemagg_act"/>
    <property type="match status" value="1"/>
</dbReference>
<gene>
    <name evidence="6" type="ORF">J2X19_001246</name>
</gene>
<dbReference type="InterPro" id="IPR041248">
    <property type="entry name" value="YDG"/>
</dbReference>
<organism evidence="6 7">
    <name type="scientific">Rhodoferax ferrireducens</name>
    <dbReference type="NCBI Taxonomy" id="192843"/>
    <lineage>
        <taxon>Bacteria</taxon>
        <taxon>Pseudomonadati</taxon>
        <taxon>Pseudomonadota</taxon>
        <taxon>Betaproteobacteria</taxon>
        <taxon>Burkholderiales</taxon>
        <taxon>Comamonadaceae</taxon>
        <taxon>Rhodoferax</taxon>
    </lineage>
</organism>
<dbReference type="NCBIfam" id="TIGR01901">
    <property type="entry name" value="adhes_NPXG"/>
    <property type="match status" value="1"/>
</dbReference>
<dbReference type="Gene3D" id="2.160.20.10">
    <property type="entry name" value="Single-stranded right-handed beta-helix, Pectin lyase-like"/>
    <property type="match status" value="1"/>
</dbReference>
<evidence type="ECO:0000256" key="4">
    <source>
        <dbReference type="SAM" id="MobiDB-lite"/>
    </source>
</evidence>
<sequence>MLAGLACYGPSQAEPAGGNIAAGSGSISQTGLTTTINQNSQHLAIDWSRFGIRANETVRFAQPNAQAIALNRVTGRESSSILGSLIANGNVFILNPNGVLIGSGAQVNVGGLVASTLDISNADFEAGRYQLAGSSTASVANQGTITVPPGGKVALIAPSVANTGQIHAPQGSVLLAAANGVSLKLADGSPIGYTLTQGAAQALVDNGGMVLADGGKVVLTAKGLEGLNNAVINHSGIVQARTVSQRNGSIELLGDAGSTALVSGTLDASGQSAGDSGGTIKVLGQKVGLFGAARLDASGPAGGGMVLAGGNQQGLGPEPNADAVYMASTATIDASATQAGNGGKVVVWGTDVANVHGRILATGGAQGGNGGAVETSGHALDTNRIEVDVSAPQGQGGLWLLDPYNVTISSGVQTGGAFTSNVWAPTASGSLVNTGNIQTILNAGGSVTITTVGAGAQEGNIAINGNILKNVGSAATLTLIADGRITSNATVGSHRTITSTSNALNVAMTANATTTAAGNNGLKLQFVDVTANGGNISLTATGAQNGTASALQFLNGFLNTTGTGNINITGTMPSNGNSQGVVMNSATLTTASGAITVQGTSGGTGTITGVNGNGASLMSTNNTGVKLTGSNTLQSTSGGNISLTGIATGAVSTWAGGGVEIGAGDTISTTGAVNIIGTVSNPVSTTYRNQLSTVNFAGNTGTAINVTGGTVNISGTNTTVGQAGTTSNSNAGLKLAGKINITSTTGAVTLSGSNAGGDGVWGSGTANATVSISAPVASAVNINAAALDAVNGYTGFYVGGNATLAFLTTAPVHLASQTAETSTHNSIWNKGFISTPGNLVITSTGGAISDDAAANAGVFSNVGGTTHITSMGGGNAVSLTHASNKFTGAVSINAGAASLVNSTALSLGSSTIAGALTLTAPGITQTGAITASGATTLHGGGSAISLTNAGNDFSTLSANNAAGVTVVDANALGVTGIASTNTVQLTTLTQNLTTSGSLAVSNGDLTLTAGANTARGTSAGGDVVSSATLSVDSGKKIYVYSGALGSTSLGGSLATQAAAGSGNFRYSKQAGDAPGASSVGDGTTYVLYRERPTLTVTPTDPSKVYDKNAATDPSLGYAISGQVHGDTASQILNGSLVRSAGQNVGSYSISQGSLADQLGYQTSFSAGHSFAITPAPLTVSGSSAASKTYDGNTTAAVSGGTLSGVVTGDTVTLGQSGSFDTRDVGTGKTVTAAFSLGGSGASNYVLASSSATTTADITPKALTVAANAASKVYDNNAATDPSLAYATSGLVSGDSLTGTLSRAGGQNAGSYAIGQGSLANGNYSIAFTGNTFSITPAPLTISANNASRLVGQNNPSFSATYSGFVAGESAGASDLTGSLAFSTGAGSNSVPGSYAVVPSGLGSNNYQLHYVAGTLRVLPASMAAVTLGSAGLELGYAAALSDLPRMQTGSALPMQQPPTLQKNCGGSLASAGPTDACRAK</sequence>
<accession>A0ABU2C5H5</accession>
<dbReference type="InterPro" id="IPR050909">
    <property type="entry name" value="Bact_Autotransporter_VF"/>
</dbReference>
<keyword evidence="2" id="KW-0964">Secreted</keyword>
<feature type="domain" description="Filamentous haemagglutinin FhaB/tRNA nuclease CdiA-like TPS" evidence="5">
    <location>
        <begin position="11"/>
        <end position="123"/>
    </location>
</feature>
<name>A0ABU2C5H5_9BURK</name>
<dbReference type="Pfam" id="PF18886">
    <property type="entry name" value="DUF5649"/>
    <property type="match status" value="2"/>
</dbReference>
<dbReference type="PANTHER" id="PTHR12338">
    <property type="entry name" value="AUTOTRANSPORTER"/>
    <property type="match status" value="1"/>
</dbReference>
<dbReference type="Gene3D" id="3.30.160.710">
    <property type="match status" value="1"/>
</dbReference>
<evidence type="ECO:0000256" key="1">
    <source>
        <dbReference type="ARBA" id="ARBA00004613"/>
    </source>
</evidence>
<dbReference type="SUPFAM" id="SSF51126">
    <property type="entry name" value="Pectin lyase-like"/>
    <property type="match status" value="1"/>
</dbReference>
<dbReference type="Proteomes" id="UP001180487">
    <property type="component" value="Unassembled WGS sequence"/>
</dbReference>
<feature type="region of interest" description="Disordered" evidence="4">
    <location>
        <begin position="1448"/>
        <end position="1480"/>
    </location>
</feature>
<dbReference type="InterPro" id="IPR043709">
    <property type="entry name" value="DUF5649"/>
</dbReference>
<dbReference type="Pfam" id="PF18657">
    <property type="entry name" value="YDG"/>
    <property type="match status" value="1"/>
</dbReference>
<keyword evidence="3" id="KW-0732">Signal</keyword>
<evidence type="ECO:0000313" key="6">
    <source>
        <dbReference type="EMBL" id="MDR7376588.1"/>
    </source>
</evidence>
<dbReference type="InterPro" id="IPR011050">
    <property type="entry name" value="Pectin_lyase_fold/virulence"/>
</dbReference>